<gene>
    <name evidence="1" type="ORF">RirG_063070</name>
</gene>
<keyword evidence="2" id="KW-1185">Reference proteome</keyword>
<evidence type="ECO:0008006" key="3">
    <source>
        <dbReference type="Google" id="ProtNLM"/>
    </source>
</evidence>
<dbReference type="STRING" id="1432141.A0A015N1Y7"/>
<dbReference type="OrthoDB" id="2307675at2759"/>
<dbReference type="HOGENOM" id="CLU_1349532_0_0_1"/>
<accession>A0A015N1Y7</accession>
<dbReference type="SUPFAM" id="SSF50630">
    <property type="entry name" value="Acid proteases"/>
    <property type="match status" value="1"/>
</dbReference>
<dbReference type="AlphaFoldDB" id="A0A015N1Y7"/>
<organism evidence="1 2">
    <name type="scientific">Rhizophagus irregularis (strain DAOM 197198w)</name>
    <name type="common">Glomus intraradices</name>
    <dbReference type="NCBI Taxonomy" id="1432141"/>
    <lineage>
        <taxon>Eukaryota</taxon>
        <taxon>Fungi</taxon>
        <taxon>Fungi incertae sedis</taxon>
        <taxon>Mucoromycota</taxon>
        <taxon>Glomeromycotina</taxon>
        <taxon>Glomeromycetes</taxon>
        <taxon>Glomerales</taxon>
        <taxon>Glomeraceae</taxon>
        <taxon>Rhizophagus</taxon>
    </lineage>
</organism>
<name>A0A015N1Y7_RHIIW</name>
<dbReference type="Proteomes" id="UP000022910">
    <property type="component" value="Unassembled WGS sequence"/>
</dbReference>
<evidence type="ECO:0000313" key="2">
    <source>
        <dbReference type="Proteomes" id="UP000022910"/>
    </source>
</evidence>
<dbReference type="EMBL" id="JEMT01014842">
    <property type="protein sequence ID" value="EXX73123.1"/>
    <property type="molecule type" value="Genomic_DNA"/>
</dbReference>
<comment type="caution">
    <text evidence="1">The sequence shown here is derived from an EMBL/GenBank/DDBJ whole genome shotgun (WGS) entry which is preliminary data.</text>
</comment>
<sequence>MRLLSLVKAYNVPYYNYKKPAIVGIKTICTLDYYKKLDISAIEDLITHDFSDIKENWHEKLSELYNHSDQELDEINGFLYGRANRFFGLMKATISGKTKNAYFLIDTGSPRTYISAELLNAYNITVSNETHHDIILNKRPITAGISPATSIFSYLNILGTDYMSSFEAKLHADFEEKKFTIKLKPR</sequence>
<evidence type="ECO:0000313" key="1">
    <source>
        <dbReference type="EMBL" id="EXX73123.1"/>
    </source>
</evidence>
<dbReference type="InterPro" id="IPR021109">
    <property type="entry name" value="Peptidase_aspartic_dom_sf"/>
</dbReference>
<reference evidence="1 2" key="1">
    <citation type="submission" date="2014-02" db="EMBL/GenBank/DDBJ databases">
        <title>Single nucleus genome sequencing reveals high similarity among nuclei of an endomycorrhizal fungus.</title>
        <authorList>
            <person name="Lin K."/>
            <person name="Geurts R."/>
            <person name="Zhang Z."/>
            <person name="Limpens E."/>
            <person name="Saunders D.G."/>
            <person name="Mu D."/>
            <person name="Pang E."/>
            <person name="Cao H."/>
            <person name="Cha H."/>
            <person name="Lin T."/>
            <person name="Zhou Q."/>
            <person name="Shang Y."/>
            <person name="Li Y."/>
            <person name="Ivanov S."/>
            <person name="Sharma T."/>
            <person name="Velzen R.V."/>
            <person name="Ruijter N.D."/>
            <person name="Aanen D.K."/>
            <person name="Win J."/>
            <person name="Kamoun S."/>
            <person name="Bisseling T."/>
            <person name="Huang S."/>
        </authorList>
    </citation>
    <scope>NUCLEOTIDE SEQUENCE [LARGE SCALE GENOMIC DNA]</scope>
    <source>
        <strain evidence="2">DAOM197198w</strain>
    </source>
</reference>
<proteinExistence type="predicted"/>
<protein>
    <recommendedName>
        <fullName evidence="3">Peptidase A2 domain-containing protein</fullName>
    </recommendedName>
</protein>